<accession>A0ABS3ATR0</accession>
<evidence type="ECO:0000313" key="3">
    <source>
        <dbReference type="Proteomes" id="UP000717534"/>
    </source>
</evidence>
<proteinExistence type="predicted"/>
<protein>
    <submittedName>
        <fullName evidence="2">RNA-binding S4 domain-containing protein</fullName>
    </submittedName>
</protein>
<comment type="caution">
    <text evidence="2">The sequence shown here is derived from an EMBL/GenBank/DDBJ whole genome shotgun (WGS) entry which is preliminary data.</text>
</comment>
<dbReference type="SUPFAM" id="SSF55174">
    <property type="entry name" value="Alpha-L RNA-binding motif"/>
    <property type="match status" value="1"/>
</dbReference>
<keyword evidence="3" id="KW-1185">Reference proteome</keyword>
<gene>
    <name evidence="2" type="ORF">JYU06_02335</name>
</gene>
<dbReference type="PROSITE" id="PS50889">
    <property type="entry name" value="S4"/>
    <property type="match status" value="1"/>
</dbReference>
<dbReference type="Pfam" id="PF13275">
    <property type="entry name" value="S4_2"/>
    <property type="match status" value="1"/>
</dbReference>
<dbReference type="InterPro" id="IPR036986">
    <property type="entry name" value="S4_RNA-bd_sf"/>
</dbReference>
<sequence>MRNITAVHIRKEPIRLSQFLKLANVVQDGLEAKIRITEGEVLVNGALETRRGRKLVAADIVRIDNMDFQVTQLKDKR</sequence>
<dbReference type="Proteomes" id="UP000717534">
    <property type="component" value="Unassembled WGS sequence"/>
</dbReference>
<evidence type="ECO:0000313" key="2">
    <source>
        <dbReference type="EMBL" id="MBN4068347.1"/>
    </source>
</evidence>
<dbReference type="Gene3D" id="3.10.290.10">
    <property type="entry name" value="RNA-binding S4 domain"/>
    <property type="match status" value="1"/>
</dbReference>
<name>A0ABS3ATR0_9BACT</name>
<evidence type="ECO:0000256" key="1">
    <source>
        <dbReference type="PROSITE-ProRule" id="PRU00182"/>
    </source>
</evidence>
<organism evidence="2 3">
    <name type="scientific">Desulfotalea psychrophila</name>
    <dbReference type="NCBI Taxonomy" id="84980"/>
    <lineage>
        <taxon>Bacteria</taxon>
        <taxon>Pseudomonadati</taxon>
        <taxon>Thermodesulfobacteriota</taxon>
        <taxon>Desulfobulbia</taxon>
        <taxon>Desulfobulbales</taxon>
        <taxon>Desulfocapsaceae</taxon>
        <taxon>Desulfotalea</taxon>
    </lineage>
</organism>
<keyword evidence="1" id="KW-0694">RNA-binding</keyword>
<dbReference type="EMBL" id="JAFITO010000011">
    <property type="protein sequence ID" value="MBN4068347.1"/>
    <property type="molecule type" value="Genomic_DNA"/>
</dbReference>
<reference evidence="2 3" key="1">
    <citation type="submission" date="2021-02" db="EMBL/GenBank/DDBJ databases">
        <title>Activity-based single-cell genomes from oceanic crustal fluid captures similar information to metagenomic and metatranscriptomic surveys with orders of magnitude less sampling.</title>
        <authorList>
            <person name="D'Angelo T.S."/>
            <person name="Orcutt B.N."/>
        </authorList>
    </citation>
    <scope>NUCLEOTIDE SEQUENCE [LARGE SCALE GENOMIC DNA]</scope>
    <source>
        <strain evidence="2">AH-315-G02</strain>
    </source>
</reference>